<name>A0A1I3BZT9_SELRU</name>
<dbReference type="SUPFAM" id="SSF55729">
    <property type="entry name" value="Acyl-CoA N-acyltransferases (Nat)"/>
    <property type="match status" value="1"/>
</dbReference>
<dbReference type="Pfam" id="PF13302">
    <property type="entry name" value="Acetyltransf_3"/>
    <property type="match status" value="1"/>
</dbReference>
<dbReference type="RefSeq" id="WP_075441674.1">
    <property type="nucleotide sequence ID" value="NZ_FOQK01000002.1"/>
</dbReference>
<accession>A0A1I3BZT9</accession>
<protein>
    <submittedName>
        <fullName evidence="2">Diamine N-acetyltransferase</fullName>
    </submittedName>
</protein>
<reference evidence="2 3" key="1">
    <citation type="submission" date="2016-10" db="EMBL/GenBank/DDBJ databases">
        <authorList>
            <person name="de Groot N.N."/>
        </authorList>
    </citation>
    <scope>NUCLEOTIDE SEQUENCE [LARGE SCALE GENOMIC DNA]</scope>
    <source>
        <strain evidence="2 3">Z108</strain>
    </source>
</reference>
<dbReference type="PANTHER" id="PTHR43415:SF3">
    <property type="entry name" value="GNAT-FAMILY ACETYLTRANSFERASE"/>
    <property type="match status" value="1"/>
</dbReference>
<dbReference type="Gene3D" id="3.40.630.30">
    <property type="match status" value="1"/>
</dbReference>
<evidence type="ECO:0000313" key="2">
    <source>
        <dbReference type="EMBL" id="SFH67231.1"/>
    </source>
</evidence>
<organism evidence="2 3">
    <name type="scientific">Selenomonas ruminantium</name>
    <dbReference type="NCBI Taxonomy" id="971"/>
    <lineage>
        <taxon>Bacteria</taxon>
        <taxon>Bacillati</taxon>
        <taxon>Bacillota</taxon>
        <taxon>Negativicutes</taxon>
        <taxon>Selenomonadales</taxon>
        <taxon>Selenomonadaceae</taxon>
        <taxon>Selenomonas</taxon>
    </lineage>
</organism>
<evidence type="ECO:0000313" key="3">
    <source>
        <dbReference type="Proteomes" id="UP000183639"/>
    </source>
</evidence>
<proteinExistence type="predicted"/>
<dbReference type="AlphaFoldDB" id="A0A1I3BZT9"/>
<dbReference type="InterPro" id="IPR016181">
    <property type="entry name" value="Acyl_CoA_acyltransferase"/>
</dbReference>
<dbReference type="EMBL" id="FOQK01000002">
    <property type="protein sequence ID" value="SFH67231.1"/>
    <property type="molecule type" value="Genomic_DNA"/>
</dbReference>
<dbReference type="PROSITE" id="PS51186">
    <property type="entry name" value="GNAT"/>
    <property type="match status" value="1"/>
</dbReference>
<dbReference type="InterPro" id="IPR000182">
    <property type="entry name" value="GNAT_dom"/>
</dbReference>
<dbReference type="Proteomes" id="UP000183639">
    <property type="component" value="Unassembled WGS sequence"/>
</dbReference>
<gene>
    <name evidence="2" type="ORF">SAMN04487861_10212</name>
</gene>
<dbReference type="PANTHER" id="PTHR43415">
    <property type="entry name" value="SPERMIDINE N(1)-ACETYLTRANSFERASE"/>
    <property type="match status" value="1"/>
</dbReference>
<evidence type="ECO:0000259" key="1">
    <source>
        <dbReference type="PROSITE" id="PS51186"/>
    </source>
</evidence>
<sequence>MKTTYSLRELREKDAPMMLEWMHDDTVTHDLQINFAEKTIDDCLSFIKSAHDNPVDLHLAIADQSNEYMGTVSLKHITSTTAEFAITIRKKAMGTGCSRFAMQAIIDRAFRNLNLAEVYWCVSPANLRALRFYDKNEYKRVVIADLLVTRQECLLSYCEQQLEEYIWYHVLR</sequence>
<feature type="domain" description="N-acetyltransferase" evidence="1">
    <location>
        <begin position="5"/>
        <end position="172"/>
    </location>
</feature>
<dbReference type="GO" id="GO:0016747">
    <property type="term" value="F:acyltransferase activity, transferring groups other than amino-acyl groups"/>
    <property type="evidence" value="ECO:0007669"/>
    <property type="project" value="InterPro"/>
</dbReference>
<keyword evidence="2" id="KW-0808">Transferase</keyword>